<proteinExistence type="predicted"/>
<evidence type="ECO:0000313" key="2">
    <source>
        <dbReference type="Proteomes" id="UP001501758"/>
    </source>
</evidence>
<comment type="caution">
    <text evidence="1">The sequence shown here is derived from an EMBL/GenBank/DDBJ whole genome shotgun (WGS) entry which is preliminary data.</text>
</comment>
<dbReference type="EMBL" id="BAAAGE010000001">
    <property type="protein sequence ID" value="GAA0714784.1"/>
    <property type="molecule type" value="Genomic_DNA"/>
</dbReference>
<sequence>MKRLILLIICIGFISCAKEVEPTPDNINKIFASQDFTFEFHKAGESKKSISFRNDYLVYKSDAPTFRREITYDEVLLINDFIQNIVNLHQNDVDEASSFYVVKNTAYTTTIFPKQEDLYFEALLKTLKLVK</sequence>
<evidence type="ECO:0000313" key="1">
    <source>
        <dbReference type="EMBL" id="GAA0714784.1"/>
    </source>
</evidence>
<organism evidence="1 2">
    <name type="scientific">Aquimarina litoralis</name>
    <dbReference type="NCBI Taxonomy" id="584605"/>
    <lineage>
        <taxon>Bacteria</taxon>
        <taxon>Pseudomonadati</taxon>
        <taxon>Bacteroidota</taxon>
        <taxon>Flavobacteriia</taxon>
        <taxon>Flavobacteriales</taxon>
        <taxon>Flavobacteriaceae</taxon>
        <taxon>Aquimarina</taxon>
    </lineage>
</organism>
<evidence type="ECO:0008006" key="3">
    <source>
        <dbReference type="Google" id="ProtNLM"/>
    </source>
</evidence>
<keyword evidence="2" id="KW-1185">Reference proteome</keyword>
<name>A0ABP3TPK2_9FLAO</name>
<dbReference type="PROSITE" id="PS51257">
    <property type="entry name" value="PROKAR_LIPOPROTEIN"/>
    <property type="match status" value="1"/>
</dbReference>
<reference evidence="2" key="1">
    <citation type="journal article" date="2019" name="Int. J. Syst. Evol. Microbiol.">
        <title>The Global Catalogue of Microorganisms (GCM) 10K type strain sequencing project: providing services to taxonomists for standard genome sequencing and annotation.</title>
        <authorList>
            <consortium name="The Broad Institute Genomics Platform"/>
            <consortium name="The Broad Institute Genome Sequencing Center for Infectious Disease"/>
            <person name="Wu L."/>
            <person name="Ma J."/>
        </authorList>
    </citation>
    <scope>NUCLEOTIDE SEQUENCE [LARGE SCALE GENOMIC DNA]</scope>
    <source>
        <strain evidence="2">JCM 15974</strain>
    </source>
</reference>
<dbReference type="RefSeq" id="WP_343910790.1">
    <property type="nucleotide sequence ID" value="NZ_BAAAGE010000001.1"/>
</dbReference>
<gene>
    <name evidence="1" type="ORF">GCM10009430_08400</name>
</gene>
<accession>A0ABP3TPK2</accession>
<protein>
    <recommendedName>
        <fullName evidence="3">Lipoprotein</fullName>
    </recommendedName>
</protein>
<dbReference type="Proteomes" id="UP001501758">
    <property type="component" value="Unassembled WGS sequence"/>
</dbReference>